<evidence type="ECO:0000313" key="1">
    <source>
        <dbReference type="EMBL" id="SCY24892.1"/>
    </source>
</evidence>
<dbReference type="Proteomes" id="UP000199502">
    <property type="component" value="Unassembled WGS sequence"/>
</dbReference>
<protein>
    <submittedName>
        <fullName evidence="1">Capsule polysaccharide biosynthesis protein</fullName>
    </submittedName>
</protein>
<sequence length="300" mass="33063">MSADLLLSVYLHPPILQTALAGKLGFLNRMRALLEPRGWQIQVLRSGPEARRDAPHRPGYALFNMERPTHDRALTFRLAYHYPYWRLEKVAERWRWPIATTPFDPGSIEEDAAHRFAARLRARVLPGVTPSAGDHILIPLQGQIRRHRSFQSASPLAMIRVAAATGSPCIATLHPKERYNAEDLAALDTLARIHPNLTIGGDTATLLPSCAFVVTQNSGAGFDALILGKPVVLFAQSDYHHVALNVAQLGAAEALAQAAAHQPPTERFLDWFLRRTSLDMMAADADARLLAAMTKGGWPV</sequence>
<dbReference type="AlphaFoldDB" id="A0A1G5ED48"/>
<organism evidence="1 2">
    <name type="scientific">Paracoccus tibetensis</name>
    <dbReference type="NCBI Taxonomy" id="336292"/>
    <lineage>
        <taxon>Bacteria</taxon>
        <taxon>Pseudomonadati</taxon>
        <taxon>Pseudomonadota</taxon>
        <taxon>Alphaproteobacteria</taxon>
        <taxon>Rhodobacterales</taxon>
        <taxon>Paracoccaceae</taxon>
        <taxon>Paracoccus</taxon>
    </lineage>
</organism>
<dbReference type="EMBL" id="FMVT01000003">
    <property type="protein sequence ID" value="SCY24892.1"/>
    <property type="molecule type" value="Genomic_DNA"/>
</dbReference>
<reference evidence="1 2" key="1">
    <citation type="submission" date="2016-10" db="EMBL/GenBank/DDBJ databases">
        <authorList>
            <person name="de Groot N.N."/>
        </authorList>
    </citation>
    <scope>NUCLEOTIDE SEQUENCE [LARGE SCALE GENOMIC DNA]</scope>
    <source>
        <strain evidence="1 2">CGMCC 1.8925</strain>
    </source>
</reference>
<dbReference type="GO" id="GO:0015774">
    <property type="term" value="P:polysaccharide transport"/>
    <property type="evidence" value="ECO:0007669"/>
    <property type="project" value="InterPro"/>
</dbReference>
<dbReference type="Pfam" id="PF05159">
    <property type="entry name" value="Capsule_synth"/>
    <property type="match status" value="1"/>
</dbReference>
<evidence type="ECO:0000313" key="2">
    <source>
        <dbReference type="Proteomes" id="UP000199502"/>
    </source>
</evidence>
<name>A0A1G5ED48_9RHOB</name>
<dbReference type="InterPro" id="IPR043148">
    <property type="entry name" value="TagF_C"/>
</dbReference>
<dbReference type="OrthoDB" id="6713140at2"/>
<accession>A0A1G5ED48</accession>
<keyword evidence="2" id="KW-1185">Reference proteome</keyword>
<dbReference type="STRING" id="336292.SAMN05660710_01042"/>
<proteinExistence type="predicted"/>
<dbReference type="InterPro" id="IPR007833">
    <property type="entry name" value="Capsule_polysaccharide_synth"/>
</dbReference>
<dbReference type="Gene3D" id="3.40.50.12580">
    <property type="match status" value="1"/>
</dbReference>
<gene>
    <name evidence="1" type="ORF">SAMN05660710_01042</name>
</gene>
<dbReference type="GO" id="GO:0000271">
    <property type="term" value="P:polysaccharide biosynthetic process"/>
    <property type="evidence" value="ECO:0007669"/>
    <property type="project" value="InterPro"/>
</dbReference>
<dbReference type="RefSeq" id="WP_090740982.1">
    <property type="nucleotide sequence ID" value="NZ_FMVT01000003.1"/>
</dbReference>